<dbReference type="EMBL" id="CTEN01000004">
    <property type="protein sequence ID" value="CQR25580.1"/>
    <property type="molecule type" value="Genomic_DNA"/>
</dbReference>
<dbReference type="RefSeq" id="WP_093651116.1">
    <property type="nucleotide sequence ID" value="NZ_CTEN01000004.1"/>
</dbReference>
<keyword evidence="2" id="KW-1185">Reference proteome</keyword>
<evidence type="ECO:0000313" key="2">
    <source>
        <dbReference type="Proteomes" id="UP000198604"/>
    </source>
</evidence>
<name>A0A0E4H658_9STRE</name>
<sequence>MTLHDQAIVEKFSEYASQDSVDVDSVELFDQVPEDAQLAYRFVLKEKSNQEINMKIFANYDYLLIEALPILGDLRLKLTKEEADWFRNPED</sequence>
<dbReference type="OrthoDB" id="2223607at2"/>
<reference evidence="2" key="1">
    <citation type="submission" date="2015-03" db="EMBL/GenBank/DDBJ databases">
        <authorList>
            <person name="Urmite Genomes"/>
        </authorList>
    </citation>
    <scope>NUCLEOTIDE SEQUENCE [LARGE SCALE GENOMIC DNA]</scope>
    <source>
        <strain evidence="2">FF10</strain>
    </source>
</reference>
<evidence type="ECO:0000313" key="1">
    <source>
        <dbReference type="EMBL" id="CQR25580.1"/>
    </source>
</evidence>
<dbReference type="AlphaFoldDB" id="A0A0E4H658"/>
<dbReference type="STRING" id="1608583.BN1356_01922"/>
<dbReference type="Proteomes" id="UP000198604">
    <property type="component" value="Unassembled WGS sequence"/>
</dbReference>
<organism evidence="1 2">
    <name type="scientific">Streptococcus varani</name>
    <dbReference type="NCBI Taxonomy" id="1608583"/>
    <lineage>
        <taxon>Bacteria</taxon>
        <taxon>Bacillati</taxon>
        <taxon>Bacillota</taxon>
        <taxon>Bacilli</taxon>
        <taxon>Lactobacillales</taxon>
        <taxon>Streptococcaceae</taxon>
        <taxon>Streptococcus</taxon>
    </lineage>
</organism>
<gene>
    <name evidence="1" type="ORF">BN1356_01922</name>
</gene>
<protein>
    <submittedName>
        <fullName evidence="1">Uncharacterized protein</fullName>
    </submittedName>
</protein>
<proteinExistence type="predicted"/>
<accession>A0A0E4H658</accession>